<gene>
    <name evidence="2" type="ORF">HWV54_04740</name>
</gene>
<dbReference type="Proteomes" id="UP000509443">
    <property type="component" value="Chromosome"/>
</dbReference>
<keyword evidence="3" id="KW-1185">Reference proteome</keyword>
<dbReference type="InterPro" id="IPR036514">
    <property type="entry name" value="SGNH_hydro_sf"/>
</dbReference>
<proteinExistence type="predicted"/>
<dbReference type="Gene3D" id="3.40.50.1110">
    <property type="entry name" value="SGNH hydrolase"/>
    <property type="match status" value="1"/>
</dbReference>
<dbReference type="RefSeq" id="WP_005866224.1">
    <property type="nucleotide sequence ID" value="NZ_CACVBB010000002.1"/>
</dbReference>
<dbReference type="CDD" id="cd01829">
    <property type="entry name" value="SGNH_hydrolase_peri2"/>
    <property type="match status" value="1"/>
</dbReference>
<dbReference type="InterPro" id="IPR007407">
    <property type="entry name" value="DUF459"/>
</dbReference>
<feature type="region of interest" description="Disordered" evidence="1">
    <location>
        <begin position="335"/>
        <end position="355"/>
    </location>
</feature>
<dbReference type="Pfam" id="PF04311">
    <property type="entry name" value="DUF459"/>
    <property type="match status" value="1"/>
</dbReference>
<evidence type="ECO:0000313" key="3">
    <source>
        <dbReference type="Proteomes" id="UP000509443"/>
    </source>
</evidence>
<dbReference type="EMBL" id="CP058235">
    <property type="protein sequence ID" value="QLC52185.1"/>
    <property type="molecule type" value="Genomic_DNA"/>
</dbReference>
<evidence type="ECO:0000256" key="1">
    <source>
        <dbReference type="SAM" id="MobiDB-lite"/>
    </source>
</evidence>
<reference evidence="2 3" key="1">
    <citation type="submission" date="2020-06" db="EMBL/GenBank/DDBJ databases">
        <title>Complete closed genome sequence of Bartonella alsatica CIP 105477.</title>
        <authorList>
            <person name="Thibau A."/>
            <person name="Schultze T.G."/>
            <person name="Kempf V.A.J."/>
        </authorList>
    </citation>
    <scope>NUCLEOTIDE SEQUENCE [LARGE SCALE GENOMIC DNA]</scope>
    <source>
        <strain evidence="2 3">CIP 105477</strain>
    </source>
</reference>
<feature type="compositionally biased region" description="Basic and acidic residues" evidence="1">
    <location>
        <begin position="344"/>
        <end position="355"/>
    </location>
</feature>
<dbReference type="SUPFAM" id="SSF52266">
    <property type="entry name" value="SGNH hydrolase"/>
    <property type="match status" value="1"/>
</dbReference>
<accession>A0ABX6QH57</accession>
<organism evidence="2 3">
    <name type="scientific">Bartonella alsatica</name>
    <dbReference type="NCBI Taxonomy" id="52764"/>
    <lineage>
        <taxon>Bacteria</taxon>
        <taxon>Pseudomonadati</taxon>
        <taxon>Pseudomonadota</taxon>
        <taxon>Alphaproteobacteria</taxon>
        <taxon>Hyphomicrobiales</taxon>
        <taxon>Bartonellaceae</taxon>
        <taxon>Bartonella</taxon>
    </lineage>
</organism>
<protein>
    <submittedName>
        <fullName evidence="2">DUF459 domain-containing protein</fullName>
    </submittedName>
</protein>
<name>A0ABX6QH57_9HYPH</name>
<sequence length="355" mass="40601">MSYFRSIHLIFLFFSLFAVSVIQPSSSKATNFFKWLLERNKQEQPQQQPRTMEPKVYQPKKKAIIQKTVQKLKDTNAKRILVIGDFVASTAANELSKLFIDDNDIIIINNAVPSSGLVRTDHISWKNSIPELIDKNKPDVIVMIIGANDNQPITNSHGVFSPLQPEWMNIYKQRIIEITESLHNSGKPWIWMGQPAFENNSLTQKIQTFNELYKNATEAAGGYFINIWDGFISAQGQFSFSGYNVNGKITRLRTNDGINFTFEGKQKLVSYLRKPLEAILKLPVFSHENIPLTNTNTLQSVQGLHNIERQPPISLDEMTQQNTYLLNKIDQSLMKKSWSPPNGHQKERADNFSFP</sequence>
<evidence type="ECO:0000313" key="2">
    <source>
        <dbReference type="EMBL" id="QLC52185.1"/>
    </source>
</evidence>